<dbReference type="PRINTS" id="PR00473">
    <property type="entry name" value="GALCTOKINASE"/>
</dbReference>
<evidence type="ECO:0000256" key="1">
    <source>
        <dbReference type="ARBA" id="ARBA00006566"/>
    </source>
</evidence>
<dbReference type="STRING" id="1307761.L21SP2_2600"/>
<sequence length="445" mass="48337">MELTMQQARSFIQDGLLDTQFASLYSSVEAGGEDSEVLDAQRRRYIMLLDALREIQGTDAREPRAYRLLSVPGRTELGGNHTDHNGGRVLAASVHLDIAAAAVSRTDGRVIVRSQGFDEISLNLADLNPRSEEEGSTAALIRGVASWFSQNGYAIGGFAASMHGLVPPGSGLSSSASFEVMIALIFSQLFNRGGTGTLSLALAGKYAENIHFGKPSGLMDQIACAHGGIVEIDFTNEETPEIHPLEYDFASRGYVLGIVNSGGSHADLTHEYAAVPAEMKAVARAMGAARLADVSELEFYRRLPRLRSDPAISDRALLRTMHFFRENARVDAMRRALERDRIREYLDLVRESGSSSMRFLQNLTAAGAVDEQNLAFTGGMVENRYGAGSVIRVHGGGFEGSMQFYADMEIAPELIQDLSALCGDLSVELLQIRSRGAVALTWERI</sequence>
<feature type="domain" description="Galactokinase N-terminal" evidence="7">
    <location>
        <begin position="67"/>
        <end position="102"/>
    </location>
</feature>
<dbReference type="SUPFAM" id="SSF55060">
    <property type="entry name" value="GHMP Kinase, C-terminal domain"/>
    <property type="match status" value="1"/>
</dbReference>
<evidence type="ECO:0000256" key="5">
    <source>
        <dbReference type="ARBA" id="ARBA00022840"/>
    </source>
</evidence>
<dbReference type="GO" id="GO:0004335">
    <property type="term" value="F:galactokinase activity"/>
    <property type="evidence" value="ECO:0007669"/>
    <property type="project" value="UniProtKB-EC"/>
</dbReference>
<dbReference type="RefSeq" id="WP_024268853.1">
    <property type="nucleotide sequence ID" value="NC_023035.1"/>
</dbReference>
<dbReference type="HOGENOM" id="CLU_017814_8_0_12"/>
<dbReference type="Gene3D" id="3.30.230.10">
    <property type="match status" value="1"/>
</dbReference>
<evidence type="ECO:0000313" key="8">
    <source>
        <dbReference type="EMBL" id="AHC15952.1"/>
    </source>
</evidence>
<keyword evidence="5" id="KW-0067">ATP-binding</keyword>
<evidence type="ECO:0000259" key="7">
    <source>
        <dbReference type="Pfam" id="PF10509"/>
    </source>
</evidence>
<reference evidence="8 9" key="1">
    <citation type="journal article" date="2015" name="Stand. Genomic Sci.">
        <title>Complete genome sequence and description of Salinispira pacifica gen. nov., sp. nov., a novel spirochaete isolated form a hypersaline microbial mat.</title>
        <authorList>
            <person name="Ben Hania W."/>
            <person name="Joseph M."/>
            <person name="Schumann P."/>
            <person name="Bunk B."/>
            <person name="Fiebig A."/>
            <person name="Sproer C."/>
            <person name="Klenk H.P."/>
            <person name="Fardeau M.L."/>
            <person name="Spring S."/>
        </authorList>
    </citation>
    <scope>NUCLEOTIDE SEQUENCE [LARGE SCALE GENOMIC DNA]</scope>
    <source>
        <strain evidence="8 9">L21-RPul-D2</strain>
    </source>
</reference>
<dbReference type="PANTHER" id="PTHR10457:SF7">
    <property type="entry name" value="GALACTOKINASE-RELATED"/>
    <property type="match status" value="1"/>
</dbReference>
<dbReference type="GO" id="GO:0005524">
    <property type="term" value="F:ATP binding"/>
    <property type="evidence" value="ECO:0007669"/>
    <property type="project" value="UniProtKB-KW"/>
</dbReference>
<feature type="domain" description="GHMP kinase N-terminal" evidence="6">
    <location>
        <begin position="141"/>
        <end position="228"/>
    </location>
</feature>
<dbReference type="KEGG" id="slr:L21SP2_2600"/>
<dbReference type="OrthoDB" id="250531at2"/>
<accession>V5WJE8</accession>
<dbReference type="PATRIC" id="fig|1307761.3.peg.2591"/>
<dbReference type="EMBL" id="CP006939">
    <property type="protein sequence ID" value="AHC15952.1"/>
    <property type="molecule type" value="Genomic_DNA"/>
</dbReference>
<evidence type="ECO:0000259" key="6">
    <source>
        <dbReference type="Pfam" id="PF00288"/>
    </source>
</evidence>
<keyword evidence="2 8" id="KW-0808">Transferase</keyword>
<dbReference type="EC" id="2.7.1.6" evidence="8"/>
<dbReference type="InterPro" id="IPR000705">
    <property type="entry name" value="Galactokinase"/>
</dbReference>
<dbReference type="eggNOG" id="COG0153">
    <property type="taxonomic scope" value="Bacteria"/>
</dbReference>
<dbReference type="InterPro" id="IPR019539">
    <property type="entry name" value="GalKase_N"/>
</dbReference>
<dbReference type="PROSITE" id="PS00627">
    <property type="entry name" value="GHMP_KINASES_ATP"/>
    <property type="match status" value="1"/>
</dbReference>
<dbReference type="InterPro" id="IPR006204">
    <property type="entry name" value="GHMP_kinase_N_dom"/>
</dbReference>
<dbReference type="GO" id="GO:0005829">
    <property type="term" value="C:cytosol"/>
    <property type="evidence" value="ECO:0007669"/>
    <property type="project" value="TreeGrafter"/>
</dbReference>
<keyword evidence="4 8" id="KW-0418">Kinase</keyword>
<evidence type="ECO:0000256" key="2">
    <source>
        <dbReference type="ARBA" id="ARBA00022679"/>
    </source>
</evidence>
<proteinExistence type="inferred from homology"/>
<gene>
    <name evidence="8" type="ORF">L21SP2_2600</name>
</gene>
<name>V5WJE8_9SPIO</name>
<dbReference type="PRINTS" id="PR00959">
    <property type="entry name" value="MEVGALKINASE"/>
</dbReference>
<dbReference type="InterPro" id="IPR006203">
    <property type="entry name" value="GHMP_knse_ATP-bd_CS"/>
</dbReference>
<keyword evidence="9" id="KW-1185">Reference proteome</keyword>
<dbReference type="SUPFAM" id="SSF54211">
    <property type="entry name" value="Ribosomal protein S5 domain 2-like"/>
    <property type="match status" value="1"/>
</dbReference>
<dbReference type="Pfam" id="PF00288">
    <property type="entry name" value="GHMP_kinases_N"/>
    <property type="match status" value="1"/>
</dbReference>
<protein>
    <submittedName>
        <fullName evidence="8">Galactokinase</fullName>
        <ecNumber evidence="8">2.7.1.6</ecNumber>
    </submittedName>
</protein>
<dbReference type="AlphaFoldDB" id="V5WJE8"/>
<dbReference type="Proteomes" id="UP000018680">
    <property type="component" value="Chromosome"/>
</dbReference>
<dbReference type="GO" id="GO:0006012">
    <property type="term" value="P:galactose metabolic process"/>
    <property type="evidence" value="ECO:0007669"/>
    <property type="project" value="InterPro"/>
</dbReference>
<evidence type="ECO:0000256" key="3">
    <source>
        <dbReference type="ARBA" id="ARBA00022741"/>
    </source>
</evidence>
<comment type="similarity">
    <text evidence="1">Belongs to the GHMP kinase family. GalK subfamily.</text>
</comment>
<evidence type="ECO:0000256" key="4">
    <source>
        <dbReference type="ARBA" id="ARBA00022777"/>
    </source>
</evidence>
<keyword evidence="3" id="KW-0547">Nucleotide-binding</keyword>
<dbReference type="PANTHER" id="PTHR10457">
    <property type="entry name" value="MEVALONATE KINASE/GALACTOKINASE"/>
    <property type="match status" value="1"/>
</dbReference>
<dbReference type="InterPro" id="IPR036554">
    <property type="entry name" value="GHMP_kinase_C_sf"/>
</dbReference>
<dbReference type="InterPro" id="IPR020568">
    <property type="entry name" value="Ribosomal_Su5_D2-typ_SF"/>
</dbReference>
<organism evidence="8 9">
    <name type="scientific">Salinispira pacifica</name>
    <dbReference type="NCBI Taxonomy" id="1307761"/>
    <lineage>
        <taxon>Bacteria</taxon>
        <taxon>Pseudomonadati</taxon>
        <taxon>Spirochaetota</taxon>
        <taxon>Spirochaetia</taxon>
        <taxon>Spirochaetales</taxon>
        <taxon>Spirochaetaceae</taxon>
        <taxon>Salinispira</taxon>
    </lineage>
</organism>
<dbReference type="Gene3D" id="3.30.70.890">
    <property type="entry name" value="GHMP kinase, C-terminal domain"/>
    <property type="match status" value="1"/>
</dbReference>
<dbReference type="InterPro" id="IPR014721">
    <property type="entry name" value="Ribsml_uS5_D2-typ_fold_subgr"/>
</dbReference>
<evidence type="ECO:0000313" key="9">
    <source>
        <dbReference type="Proteomes" id="UP000018680"/>
    </source>
</evidence>
<dbReference type="Pfam" id="PF10509">
    <property type="entry name" value="GalKase_gal_bdg"/>
    <property type="match status" value="1"/>
</dbReference>